<feature type="region of interest" description="Disordered" evidence="1">
    <location>
        <begin position="34"/>
        <end position="133"/>
    </location>
</feature>
<organism evidence="2 3">
    <name type="scientific">Miscanthus lutarioriparius</name>
    <dbReference type="NCBI Taxonomy" id="422564"/>
    <lineage>
        <taxon>Eukaryota</taxon>
        <taxon>Viridiplantae</taxon>
        <taxon>Streptophyta</taxon>
        <taxon>Embryophyta</taxon>
        <taxon>Tracheophyta</taxon>
        <taxon>Spermatophyta</taxon>
        <taxon>Magnoliopsida</taxon>
        <taxon>Liliopsida</taxon>
        <taxon>Poales</taxon>
        <taxon>Poaceae</taxon>
        <taxon>PACMAD clade</taxon>
        <taxon>Panicoideae</taxon>
        <taxon>Andropogonodae</taxon>
        <taxon>Andropogoneae</taxon>
        <taxon>Saccharinae</taxon>
        <taxon>Miscanthus</taxon>
    </lineage>
</organism>
<protein>
    <submittedName>
        <fullName evidence="2">Uncharacterized protein</fullName>
    </submittedName>
</protein>
<feature type="compositionally biased region" description="Polar residues" evidence="1">
    <location>
        <begin position="34"/>
        <end position="124"/>
    </location>
</feature>
<reference evidence="2" key="1">
    <citation type="submission" date="2020-10" db="EMBL/GenBank/DDBJ databases">
        <authorList>
            <person name="Han B."/>
            <person name="Lu T."/>
            <person name="Zhao Q."/>
            <person name="Huang X."/>
            <person name="Zhao Y."/>
        </authorList>
    </citation>
    <scope>NUCLEOTIDE SEQUENCE</scope>
</reference>
<proteinExistence type="predicted"/>
<sequence length="476" mass="53416">MVVTLQGARSSWCRPKVVGTEGANLERTSLNGLNTQTVGDDFGNSQRISSNGLNSQMVGDVSGNSQRSNANGLNSQMVGDASSNSQRSNANGINSQMAGVEGGNSQVNFDNSQLNIGSNQSSQDPPKRGTSKMCRTKYKIPPHSGRVQLEPIGHWIEYSLGKIKEFTSTFTSHPRHRARAAKNLENYLVKRVTNMMYQVRLEAVKKWCHRNNKDCDDTRARTIELTEEQYLTCRVEWCNGVVWALLAKYWTSDEYKKKRCRGQQSRMSCDDPAQNRGDSRNFCKDTTVLDMTNACVLIILDEYMTLALDANSQELEGRALYTIGRGMKHGRVPIGDGVVDKAIVLAHSKSISVRPPDPDHYESVEPPAELLQRLQDLDARRHQVLCSWLLGHMEAHSVDERRSNDNANDEDDDDDYSYHESDDDDCSYHQGIHHVQYSNEDDDDDHIEDDDDDGCLEDGDDSSSSQSDDDHRSTKQ</sequence>
<dbReference type="GO" id="GO:0032196">
    <property type="term" value="P:transposition"/>
    <property type="evidence" value="ECO:0007669"/>
    <property type="project" value="InterPro"/>
</dbReference>
<dbReference type="AlphaFoldDB" id="A0A811SBL2"/>
<dbReference type="InterPro" id="IPR039266">
    <property type="entry name" value="EN-1/SPM"/>
</dbReference>
<feature type="region of interest" description="Disordered" evidence="1">
    <location>
        <begin position="399"/>
        <end position="476"/>
    </location>
</feature>
<accession>A0A811SBL2</accession>
<evidence type="ECO:0000313" key="3">
    <source>
        <dbReference type="Proteomes" id="UP000604825"/>
    </source>
</evidence>
<dbReference type="EMBL" id="CAJGYO010000019">
    <property type="protein sequence ID" value="CAD6338275.1"/>
    <property type="molecule type" value="Genomic_DNA"/>
</dbReference>
<keyword evidence="3" id="KW-1185">Reference proteome</keyword>
<name>A0A811SBL2_9POAL</name>
<comment type="caution">
    <text evidence="2">The sequence shown here is derived from an EMBL/GenBank/DDBJ whole genome shotgun (WGS) entry which is preliminary data.</text>
</comment>
<gene>
    <name evidence="2" type="ORF">NCGR_LOCUS62373</name>
</gene>
<feature type="compositionally biased region" description="Acidic residues" evidence="1">
    <location>
        <begin position="439"/>
        <end position="461"/>
    </location>
</feature>
<dbReference type="PANTHER" id="PTHR33157:SF10">
    <property type="entry name" value="TRANSPOSASE MUDR PLANT DOMAIN-CONTAINING PROTEIN"/>
    <property type="match status" value="1"/>
</dbReference>
<feature type="compositionally biased region" description="Acidic residues" evidence="1">
    <location>
        <begin position="407"/>
        <end position="425"/>
    </location>
</feature>
<evidence type="ECO:0000313" key="2">
    <source>
        <dbReference type="EMBL" id="CAD6338275.1"/>
    </source>
</evidence>
<dbReference type="Proteomes" id="UP000604825">
    <property type="component" value="Unassembled WGS sequence"/>
</dbReference>
<evidence type="ECO:0000256" key="1">
    <source>
        <dbReference type="SAM" id="MobiDB-lite"/>
    </source>
</evidence>
<dbReference type="PANTHER" id="PTHR33157">
    <property type="entry name" value="AUTONOMOUS TRANSPOSABLE ELEMENT EN-1 MOSAIC PROTEIN-RELATED"/>
    <property type="match status" value="1"/>
</dbReference>